<dbReference type="PANTHER" id="PTHR34737:SF2">
    <property type="entry name" value="EF-HAND DOMAIN-CONTAINING PROTEIN"/>
    <property type="match status" value="1"/>
</dbReference>
<accession>A0AAE0SES8</accession>
<reference evidence="3" key="3">
    <citation type="submission" date="2023-05" db="EMBL/GenBank/DDBJ databases">
        <authorList>
            <person name="Smith C.H."/>
        </authorList>
    </citation>
    <scope>NUCLEOTIDE SEQUENCE</scope>
    <source>
        <strain evidence="3">CHS0354</strain>
        <tissue evidence="3">Mantle</tissue>
    </source>
</reference>
<organism evidence="3 4">
    <name type="scientific">Potamilus streckersoni</name>
    <dbReference type="NCBI Taxonomy" id="2493646"/>
    <lineage>
        <taxon>Eukaryota</taxon>
        <taxon>Metazoa</taxon>
        <taxon>Spiralia</taxon>
        <taxon>Lophotrochozoa</taxon>
        <taxon>Mollusca</taxon>
        <taxon>Bivalvia</taxon>
        <taxon>Autobranchia</taxon>
        <taxon>Heteroconchia</taxon>
        <taxon>Palaeoheterodonta</taxon>
        <taxon>Unionida</taxon>
        <taxon>Unionoidea</taxon>
        <taxon>Unionidae</taxon>
        <taxon>Ambleminae</taxon>
        <taxon>Lampsilini</taxon>
        <taxon>Potamilus</taxon>
    </lineage>
</organism>
<reference evidence="3" key="2">
    <citation type="journal article" date="2021" name="Genome Biol. Evol.">
        <title>Developing a high-quality reference genome for a parasitic bivalve with doubly uniparental inheritance (Bivalvia: Unionida).</title>
        <authorList>
            <person name="Smith C.H."/>
        </authorList>
    </citation>
    <scope>NUCLEOTIDE SEQUENCE</scope>
    <source>
        <strain evidence="3">CHS0354</strain>
        <tissue evidence="3">Mantle</tissue>
    </source>
</reference>
<dbReference type="Pfam" id="PF24784">
    <property type="entry name" value="Temptin_C"/>
    <property type="match status" value="1"/>
</dbReference>
<dbReference type="InterPro" id="IPR057626">
    <property type="entry name" value="S-S_Temptin"/>
</dbReference>
<gene>
    <name evidence="3" type="ORF">CHS0354_020679</name>
</gene>
<name>A0AAE0SES8_9BIVA</name>
<evidence type="ECO:0000259" key="2">
    <source>
        <dbReference type="Pfam" id="PF24784"/>
    </source>
</evidence>
<dbReference type="Proteomes" id="UP001195483">
    <property type="component" value="Unassembled WGS sequence"/>
</dbReference>
<comment type="caution">
    <text evidence="3">The sequence shown here is derived from an EMBL/GenBank/DDBJ whole genome shotgun (WGS) entry which is preliminary data.</text>
</comment>
<dbReference type="InterPro" id="IPR055313">
    <property type="entry name" value="Temptin-like"/>
</dbReference>
<dbReference type="EMBL" id="JAEAOA010001260">
    <property type="protein sequence ID" value="KAK3590358.1"/>
    <property type="molecule type" value="Genomic_DNA"/>
</dbReference>
<evidence type="ECO:0000256" key="1">
    <source>
        <dbReference type="SAM" id="SignalP"/>
    </source>
</evidence>
<keyword evidence="1" id="KW-0732">Signal</keyword>
<proteinExistence type="predicted"/>
<protein>
    <recommendedName>
        <fullName evidence="2">Temptin Cys/Cys disulfide domain-containing protein</fullName>
    </recommendedName>
</protein>
<sequence length="156" mass="17263">MRYFTILACVIQLLTGTWGYQMFQVNIPNGEIVPHPCKANYIWRGVGHRNALGGDERNPFGLAFYAAGAKWTKNLCQLDSDGDGKTNGEELGDPSCVWTPGQSPFRLVGLSHPGVCEPMNSSQCTGKNVWVDCHLDEFICDAMNRNGKMKLTCYVV</sequence>
<feature type="signal peptide" evidence="1">
    <location>
        <begin position="1"/>
        <end position="19"/>
    </location>
</feature>
<evidence type="ECO:0000313" key="4">
    <source>
        <dbReference type="Proteomes" id="UP001195483"/>
    </source>
</evidence>
<feature type="domain" description="Temptin Cys/Cys disulfide" evidence="2">
    <location>
        <begin position="19"/>
        <end position="115"/>
    </location>
</feature>
<feature type="chain" id="PRO_5042096735" description="Temptin Cys/Cys disulfide domain-containing protein" evidence="1">
    <location>
        <begin position="20"/>
        <end position="156"/>
    </location>
</feature>
<reference evidence="3" key="1">
    <citation type="journal article" date="2021" name="Genome Biol. Evol.">
        <title>A High-Quality Reference Genome for a Parasitic Bivalve with Doubly Uniparental Inheritance (Bivalvia: Unionida).</title>
        <authorList>
            <person name="Smith C.H."/>
        </authorList>
    </citation>
    <scope>NUCLEOTIDE SEQUENCE</scope>
    <source>
        <strain evidence="3">CHS0354</strain>
    </source>
</reference>
<dbReference type="AlphaFoldDB" id="A0AAE0SES8"/>
<keyword evidence="4" id="KW-1185">Reference proteome</keyword>
<evidence type="ECO:0000313" key="3">
    <source>
        <dbReference type="EMBL" id="KAK3590358.1"/>
    </source>
</evidence>
<dbReference type="PANTHER" id="PTHR34737">
    <property type="entry name" value="EF-HAND DOMAIN-CONTAINING PROTEIN"/>
    <property type="match status" value="1"/>
</dbReference>